<gene>
    <name evidence="1" type="ORF">MTR67_014621</name>
</gene>
<keyword evidence="2" id="KW-1185">Reference proteome</keyword>
<organism evidence="1 2">
    <name type="scientific">Solanum verrucosum</name>
    <dbReference type="NCBI Taxonomy" id="315347"/>
    <lineage>
        <taxon>Eukaryota</taxon>
        <taxon>Viridiplantae</taxon>
        <taxon>Streptophyta</taxon>
        <taxon>Embryophyta</taxon>
        <taxon>Tracheophyta</taxon>
        <taxon>Spermatophyta</taxon>
        <taxon>Magnoliopsida</taxon>
        <taxon>eudicotyledons</taxon>
        <taxon>Gunneridae</taxon>
        <taxon>Pentapetalae</taxon>
        <taxon>asterids</taxon>
        <taxon>lamiids</taxon>
        <taxon>Solanales</taxon>
        <taxon>Solanaceae</taxon>
        <taxon>Solanoideae</taxon>
        <taxon>Solaneae</taxon>
        <taxon>Solanum</taxon>
    </lineage>
</organism>
<sequence>MCKNIDLSRKQTCLLLILTQANREEGERKGGVKSENYFLQEKISVKYVKLLATRELHARFKTLHNYCNSEIDLLFT</sequence>
<protein>
    <submittedName>
        <fullName evidence="1">Uncharacterized protein</fullName>
    </submittedName>
</protein>
<evidence type="ECO:0000313" key="2">
    <source>
        <dbReference type="Proteomes" id="UP001234989"/>
    </source>
</evidence>
<name>A0AAF0QIG5_SOLVR</name>
<dbReference type="Proteomes" id="UP001234989">
    <property type="component" value="Chromosome 3"/>
</dbReference>
<evidence type="ECO:0000313" key="1">
    <source>
        <dbReference type="EMBL" id="WMV21236.1"/>
    </source>
</evidence>
<dbReference type="EMBL" id="CP133614">
    <property type="protein sequence ID" value="WMV21236.1"/>
    <property type="molecule type" value="Genomic_DNA"/>
</dbReference>
<dbReference type="AlphaFoldDB" id="A0AAF0QIG5"/>
<accession>A0AAF0QIG5</accession>
<reference evidence="1" key="1">
    <citation type="submission" date="2023-08" db="EMBL/GenBank/DDBJ databases">
        <title>A de novo genome assembly of Solanum verrucosum Schlechtendal, a Mexican diploid species geographically isolated from the other diploid A-genome species in potato relatives.</title>
        <authorList>
            <person name="Hosaka K."/>
        </authorList>
    </citation>
    <scope>NUCLEOTIDE SEQUENCE</scope>
    <source>
        <tissue evidence="1">Young leaves</tissue>
    </source>
</reference>
<proteinExistence type="predicted"/>